<keyword evidence="2" id="KW-1133">Transmembrane helix</keyword>
<dbReference type="Gene3D" id="2.60.120.200">
    <property type="match status" value="1"/>
</dbReference>
<sequence>MTRSISTNGGGGGSQRTLKPGRNRLLAGLAITAMLGASLVGASSSTPAHAAGGSLLLDETFTGASVNDARAIGLSEACLTGASAAPGPTQSNLGPCTETVGTPTPGVLPGFLQLTDNTQYGTGGMVFDRALPSSAGMILNFDQAQYGGAAADGIGFFLSDGSRVLDRVGAEGGSLGYGQNNTTPGVAGGYVGVGLDSWGNFIGDFGGLGRGCATPSPFATRVSNTVSLRGPGEGQTGYCLLAHSAIGPSNNSLLPGNLHSATGPDNAIRNVRITVSPGTFPTVTVDIDFSGTSTNYQNVLTYTMTDPAPATYKFGISGSTGSITDVHLIRNLRIETVDLLGQLDITKQVDRTTPQPDTYTLGDTIPYQFVVTNTGAEPLSDVTVADPLISNVVCPVNELGAAGGPTASMVCTGSLVVTAAQANDPSGTLVNTATASALTSTLEPLTDTSSATVDVDPTAASLTLEKSASVNDDNGNGLADVGETIDYSFVLTNTGSVTLTGVGVNDPKAGAVSCPQTTLAPGATVTCTADAAYTVAEQDVIDGGVVNTATGNASVPEGVEPITPPTDTVTTPTAAVAAGLAIAKSGSLNDTNGNGLADAGETIDYSFVLTNTGNVTLTGVGVDDTKAGAVTCPQTTLAPGASVTCTADASYVVTEDDVLARGVFNTATGIATPPPGVAPIEPPTDTIVTPAAVPGPSLALEKIADLDDANGNGLADAGERIAYSFRVVNNGNVTLTDVSVDDPKAGAVTCPQAVLAPGEQMMCTADAPYTVTEQDVIAGGVVNTATGNATPPEGVDPIVPPTDTVTTPTPSAAGGLSIEKAAKLDDKNANGVADLGETISYSFVLKNTGNVTLTGVGVEDPQAGAVTCPQENLSPGETITCTADAAYVVTEHDLIKGKVLNTATGKAVTPEGIDPVVPPIDTVTTPTAAAVAAMTLAKSAALNDKNGNGLADPDETIDYSFVLMNTGNMTLTDVGVDDPKAGRVNCPRTTLLPGETMTCVTATSYRVTAKDIASGGVVNVATGHATAPEGVDAIVPPTDTVTTATAPAASKPGESLAQTGSNPTAVLLSGFVLLLSGAGIVLWRRRKIATSRG</sequence>
<reference evidence="4 5" key="1">
    <citation type="submission" date="2020-03" db="EMBL/GenBank/DDBJ databases">
        <title>Leucobacter sp. nov., isolated from beetles.</title>
        <authorList>
            <person name="Hyun D.-W."/>
            <person name="Bae J.-W."/>
        </authorList>
    </citation>
    <scope>NUCLEOTIDE SEQUENCE [LARGE SCALE GENOMIC DNA]</scope>
    <source>
        <strain evidence="4 5">HDW9C</strain>
    </source>
</reference>
<dbReference type="InterPro" id="IPR013320">
    <property type="entry name" value="ConA-like_dom_sf"/>
</dbReference>
<proteinExistence type="predicted"/>
<feature type="domain" description="DUF7507" evidence="3">
    <location>
        <begin position="460"/>
        <end position="559"/>
    </location>
</feature>
<feature type="domain" description="DUF7507" evidence="3">
    <location>
        <begin position="579"/>
        <end position="676"/>
    </location>
</feature>
<keyword evidence="2" id="KW-0812">Transmembrane</keyword>
<dbReference type="AlphaFoldDB" id="A0A6G7XD94"/>
<feature type="domain" description="DUF7507" evidence="3">
    <location>
        <begin position="696"/>
        <end position="794"/>
    </location>
</feature>
<feature type="transmembrane region" description="Helical" evidence="2">
    <location>
        <begin position="1065"/>
        <end position="1083"/>
    </location>
</feature>
<evidence type="ECO:0000256" key="1">
    <source>
        <dbReference type="SAM" id="MobiDB-lite"/>
    </source>
</evidence>
<evidence type="ECO:0000259" key="3">
    <source>
        <dbReference type="Pfam" id="PF24346"/>
    </source>
</evidence>
<feature type="domain" description="DUF7507" evidence="3">
    <location>
        <begin position="343"/>
        <end position="447"/>
    </location>
</feature>
<evidence type="ECO:0000313" key="5">
    <source>
        <dbReference type="Proteomes" id="UP000502677"/>
    </source>
</evidence>
<dbReference type="EMBL" id="CP049863">
    <property type="protein sequence ID" value="QIK62523.1"/>
    <property type="molecule type" value="Genomic_DNA"/>
</dbReference>
<dbReference type="RefSeq" id="WP_166289422.1">
    <property type="nucleotide sequence ID" value="NZ_CP049863.1"/>
</dbReference>
<dbReference type="NCBIfam" id="TIGR01451">
    <property type="entry name" value="B_ant_repeat"/>
    <property type="match status" value="5"/>
</dbReference>
<keyword evidence="5" id="KW-1185">Reference proteome</keyword>
<dbReference type="InterPro" id="IPR051172">
    <property type="entry name" value="Chlamydia_OmcB"/>
</dbReference>
<name>A0A6G7XD94_9MICO</name>
<dbReference type="InterPro" id="IPR047589">
    <property type="entry name" value="DUF11_rpt"/>
</dbReference>
<feature type="region of interest" description="Disordered" evidence="1">
    <location>
        <begin position="1"/>
        <end position="21"/>
    </location>
</feature>
<feature type="domain" description="DUF7507" evidence="3">
    <location>
        <begin position="816"/>
        <end position="912"/>
    </location>
</feature>
<dbReference type="InterPro" id="IPR055354">
    <property type="entry name" value="DUF7507"/>
</dbReference>
<keyword evidence="2" id="KW-0472">Membrane</keyword>
<dbReference type="PANTHER" id="PTHR34819">
    <property type="entry name" value="LARGE CYSTEINE-RICH PERIPLASMIC PROTEIN OMCB"/>
    <property type="match status" value="1"/>
</dbReference>
<feature type="domain" description="DUF7507" evidence="3">
    <location>
        <begin position="933"/>
        <end position="1030"/>
    </location>
</feature>
<gene>
    <name evidence="4" type="ORF">G7068_04335</name>
</gene>
<dbReference type="NCBIfam" id="TIGR01167">
    <property type="entry name" value="LPXTG_anchor"/>
    <property type="match status" value="1"/>
</dbReference>
<dbReference type="KEGG" id="lvi:G7068_04335"/>
<evidence type="ECO:0000313" key="4">
    <source>
        <dbReference type="EMBL" id="QIK62523.1"/>
    </source>
</evidence>
<accession>A0A6G7XD94</accession>
<evidence type="ECO:0000256" key="2">
    <source>
        <dbReference type="SAM" id="Phobius"/>
    </source>
</evidence>
<dbReference type="Proteomes" id="UP000502677">
    <property type="component" value="Chromosome"/>
</dbReference>
<dbReference type="SUPFAM" id="SSF49899">
    <property type="entry name" value="Concanavalin A-like lectins/glucanases"/>
    <property type="match status" value="1"/>
</dbReference>
<dbReference type="PANTHER" id="PTHR34819:SF3">
    <property type="entry name" value="CELL SURFACE PROTEIN"/>
    <property type="match status" value="1"/>
</dbReference>
<organism evidence="4 5">
    <name type="scientific">Leucobacter viscericola</name>
    <dbReference type="NCBI Taxonomy" id="2714935"/>
    <lineage>
        <taxon>Bacteria</taxon>
        <taxon>Bacillati</taxon>
        <taxon>Actinomycetota</taxon>
        <taxon>Actinomycetes</taxon>
        <taxon>Micrococcales</taxon>
        <taxon>Microbacteriaceae</taxon>
        <taxon>Leucobacter</taxon>
    </lineage>
</organism>
<dbReference type="Pfam" id="PF24346">
    <property type="entry name" value="DUF7507"/>
    <property type="match status" value="6"/>
</dbReference>
<protein>
    <submittedName>
        <fullName evidence="4">DUF11 domain-containing protein</fullName>
    </submittedName>
</protein>